<dbReference type="GO" id="GO:0005524">
    <property type="term" value="F:ATP binding"/>
    <property type="evidence" value="ECO:0007669"/>
    <property type="project" value="UniProtKB-UniRule"/>
</dbReference>
<keyword evidence="4" id="KW-1185">Reference proteome</keyword>
<dbReference type="EMBL" id="LJSN01000002">
    <property type="protein sequence ID" value="PNE40110.1"/>
    <property type="molecule type" value="Genomic_DNA"/>
</dbReference>
<proteinExistence type="predicted"/>
<evidence type="ECO:0000313" key="4">
    <source>
        <dbReference type="Proteomes" id="UP000236047"/>
    </source>
</evidence>
<organism evidence="3 4">
    <name type="scientific">Streptomyces noursei</name>
    <name type="common">Streptomyces albulus</name>
    <dbReference type="NCBI Taxonomy" id="1971"/>
    <lineage>
        <taxon>Bacteria</taxon>
        <taxon>Bacillati</taxon>
        <taxon>Actinomycetota</taxon>
        <taxon>Actinomycetes</taxon>
        <taxon>Kitasatosporales</taxon>
        <taxon>Streptomycetaceae</taxon>
        <taxon>Streptomyces</taxon>
    </lineage>
</organism>
<dbReference type="InterPro" id="IPR011761">
    <property type="entry name" value="ATP-grasp"/>
</dbReference>
<sequence length="419" mass="44339">MKRVLVLGEFRADRLVPALARSGAQVTVLGFADLTGFLDPRVTCGTLPKELTSESLSALVDEHQADTVVASVSSPGQEQMLTLYARVGRSVGPRRMPVHSEAFATLACDKVALHRQAIRRGWPVPAGVVCERPERLGATARQVGFPLLVKEARSESFAGRFFVSDPSRLAAVGAAITYPVLVQQAVQGEEFAVELLTLPSGTVAWPVASLGPLDGECAPGRRARVQPALLPEAVRFALSTVVRDIVATSRPVGPWQIDFAVTRGGRLNLIEINGRFGGVSNMSWTSTGTDPHRAHAEAMLHGRLPEHTHAVWAALEVPVPNGTTLPPAPAGTVLSAFTANPGYPNTSGVHRAVLGVPPAHAPSARAWLRRLVPGTLLVPVDSAIDRLEHGLAALSAEHAADVSAAVAPRAAPPVRRTDR</sequence>
<dbReference type="SUPFAM" id="SSF56059">
    <property type="entry name" value="Glutathione synthetase ATP-binding domain-like"/>
    <property type="match status" value="1"/>
</dbReference>
<dbReference type="PROSITE" id="PS50975">
    <property type="entry name" value="ATP_GRASP"/>
    <property type="match status" value="1"/>
</dbReference>
<dbReference type="RefSeq" id="WP_102922784.1">
    <property type="nucleotide sequence ID" value="NZ_LJSN01000002.1"/>
</dbReference>
<dbReference type="Proteomes" id="UP000236047">
    <property type="component" value="Unassembled WGS sequence"/>
</dbReference>
<evidence type="ECO:0000259" key="2">
    <source>
        <dbReference type="PROSITE" id="PS50975"/>
    </source>
</evidence>
<accession>A0A2N8PGG3</accession>
<gene>
    <name evidence="3" type="ORF">AOB60_03555</name>
</gene>
<keyword evidence="1" id="KW-0067">ATP-binding</keyword>
<name>A0A2N8PGG3_STRNR</name>
<dbReference type="GO" id="GO:0046872">
    <property type="term" value="F:metal ion binding"/>
    <property type="evidence" value="ECO:0007669"/>
    <property type="project" value="InterPro"/>
</dbReference>
<feature type="domain" description="ATP-grasp" evidence="2">
    <location>
        <begin position="114"/>
        <end position="300"/>
    </location>
</feature>
<dbReference type="Gene3D" id="3.30.470.20">
    <property type="entry name" value="ATP-grasp fold, B domain"/>
    <property type="match status" value="1"/>
</dbReference>
<comment type="caution">
    <text evidence="3">The sequence shown here is derived from an EMBL/GenBank/DDBJ whole genome shotgun (WGS) entry which is preliminary data.</text>
</comment>
<dbReference type="AlphaFoldDB" id="A0A2N8PGG3"/>
<protein>
    <recommendedName>
        <fullName evidence="2">ATP-grasp domain-containing protein</fullName>
    </recommendedName>
</protein>
<evidence type="ECO:0000256" key="1">
    <source>
        <dbReference type="PROSITE-ProRule" id="PRU00409"/>
    </source>
</evidence>
<reference evidence="4" key="1">
    <citation type="submission" date="2015-09" db="EMBL/GenBank/DDBJ databases">
        <authorList>
            <person name="Graham D.E."/>
            <person name="Mahan K.M."/>
            <person name="Klingeman D.M."/>
            <person name="Fida T."/>
            <person name="Giannone R.J."/>
            <person name="Hettich R.L."/>
            <person name="Parry R.J."/>
            <person name="Spain J.C."/>
        </authorList>
    </citation>
    <scope>NUCLEOTIDE SEQUENCE [LARGE SCALE GENOMIC DNA]</scope>
    <source>
        <strain evidence="4">JCM 4701</strain>
    </source>
</reference>
<evidence type="ECO:0000313" key="3">
    <source>
        <dbReference type="EMBL" id="PNE40110.1"/>
    </source>
</evidence>
<keyword evidence="1" id="KW-0547">Nucleotide-binding</keyword>